<dbReference type="OrthoDB" id="290345at2"/>
<sequence length="376" mass="39605" precursor="true">MKSHTLTLALILVAATAFAAEDSPEGAKIRDSIPLGGDFQPSPRVGAFVVAGHGARIIVSKDDGQTWKQAFFAAPGADHGPWATSSVAYTSGVFAVPVAWGGPTIYLASDDVVNWRHLTSGATKLPEGKGDPRLMTGFTWGLAGGNGVFVSSGYMTFSATADLGKSFTSFALWGKFKDDPRGKLNTHHIGTVYCGDASGRFLALGDNRGDTGPKFGHLFASDDQGKTWKWLAPKGLDASIGRGKMKSNGKLLVMTDPMAANTWTSADAGETWDGPHATGTQRATLSVVNGEFWLCGKKSRASADGKTWRDLPAAVPEGQVIASDKGTLISIHPQRFNILRSTDAGQTWQEVHSFVPADIKGGAQGLRDGAFGLVAP</sequence>
<reference evidence="2 3" key="1">
    <citation type="submission" date="2019-02" db="EMBL/GenBank/DDBJ databases">
        <title>Deep-cultivation of Planctomycetes and their phenomic and genomic characterization uncovers novel biology.</title>
        <authorList>
            <person name="Wiegand S."/>
            <person name="Jogler M."/>
            <person name="Boedeker C."/>
            <person name="Pinto D."/>
            <person name="Vollmers J."/>
            <person name="Rivas-Marin E."/>
            <person name="Kohn T."/>
            <person name="Peeters S.H."/>
            <person name="Heuer A."/>
            <person name="Rast P."/>
            <person name="Oberbeckmann S."/>
            <person name="Bunk B."/>
            <person name="Jeske O."/>
            <person name="Meyerdierks A."/>
            <person name="Storesund J.E."/>
            <person name="Kallscheuer N."/>
            <person name="Luecker S."/>
            <person name="Lage O.M."/>
            <person name="Pohl T."/>
            <person name="Merkel B.J."/>
            <person name="Hornburger P."/>
            <person name="Mueller R.-W."/>
            <person name="Bruemmer F."/>
            <person name="Labrenz M."/>
            <person name="Spormann A.M."/>
            <person name="Op den Camp H."/>
            <person name="Overmann J."/>
            <person name="Amann R."/>
            <person name="Jetten M.S.M."/>
            <person name="Mascher T."/>
            <person name="Medema M.H."/>
            <person name="Devos D.P."/>
            <person name="Kaster A.-K."/>
            <person name="Ovreas L."/>
            <person name="Rohde M."/>
            <person name="Galperin M.Y."/>
            <person name="Jogler C."/>
        </authorList>
    </citation>
    <scope>NUCLEOTIDE SEQUENCE [LARGE SCALE GENOMIC DNA]</scope>
    <source>
        <strain evidence="2 3">ETA_A8</strain>
    </source>
</reference>
<protein>
    <submittedName>
        <fullName evidence="2">BNR/Asp-box repeat protein</fullName>
    </submittedName>
</protein>
<dbReference type="EMBL" id="CP036274">
    <property type="protein sequence ID" value="QDU25045.1"/>
    <property type="molecule type" value="Genomic_DNA"/>
</dbReference>
<dbReference type="RefSeq" id="WP_145083305.1">
    <property type="nucleotide sequence ID" value="NZ_CP036274.1"/>
</dbReference>
<proteinExistence type="predicted"/>
<evidence type="ECO:0000256" key="1">
    <source>
        <dbReference type="SAM" id="SignalP"/>
    </source>
</evidence>
<name>A0A517Y495_9BACT</name>
<organism evidence="2 3">
    <name type="scientific">Anatilimnocola aggregata</name>
    <dbReference type="NCBI Taxonomy" id="2528021"/>
    <lineage>
        <taxon>Bacteria</taxon>
        <taxon>Pseudomonadati</taxon>
        <taxon>Planctomycetota</taxon>
        <taxon>Planctomycetia</taxon>
        <taxon>Pirellulales</taxon>
        <taxon>Pirellulaceae</taxon>
        <taxon>Anatilimnocola</taxon>
    </lineage>
</organism>
<feature type="chain" id="PRO_5021726052" evidence="1">
    <location>
        <begin position="20"/>
        <end position="376"/>
    </location>
</feature>
<dbReference type="AlphaFoldDB" id="A0A517Y495"/>
<dbReference type="CDD" id="cd15482">
    <property type="entry name" value="Sialidase_non-viral"/>
    <property type="match status" value="1"/>
</dbReference>
<evidence type="ECO:0000313" key="2">
    <source>
        <dbReference type="EMBL" id="QDU25045.1"/>
    </source>
</evidence>
<dbReference type="SUPFAM" id="SSF110296">
    <property type="entry name" value="Oligoxyloglucan reducing end-specific cellobiohydrolase"/>
    <property type="match status" value="1"/>
</dbReference>
<keyword evidence="3" id="KW-1185">Reference proteome</keyword>
<dbReference type="InterPro" id="IPR015943">
    <property type="entry name" value="WD40/YVTN_repeat-like_dom_sf"/>
</dbReference>
<feature type="signal peptide" evidence="1">
    <location>
        <begin position="1"/>
        <end position="19"/>
    </location>
</feature>
<accession>A0A517Y495</accession>
<evidence type="ECO:0000313" key="3">
    <source>
        <dbReference type="Proteomes" id="UP000315017"/>
    </source>
</evidence>
<dbReference type="KEGG" id="aagg:ETAA8_01060"/>
<dbReference type="Gene3D" id="2.130.10.10">
    <property type="entry name" value="YVTN repeat-like/Quinoprotein amine dehydrogenase"/>
    <property type="match status" value="1"/>
</dbReference>
<gene>
    <name evidence="2" type="ORF">ETAA8_01060</name>
</gene>
<dbReference type="Proteomes" id="UP000315017">
    <property type="component" value="Chromosome"/>
</dbReference>
<keyword evidence="1" id="KW-0732">Signal</keyword>